<sequence length="1046" mass="120002">MKRFIIYPFFFLILVALFSIIFFNRIKKFAQNRIENYISKILPEGSKYKNMSIDFFESCVEEITIPDFGSAKRIVLRYTPLEIIFRRIRNISIEDADIIIKEKSNEKAKRFFPVLVVNDIRFKNINLHFKKNNFYLNSSISLISSKKRILLRIKKISVSSDFLSIDNAYGDISISDNIFLNLYSVRTGESNYSLKGNIDSLNLNGDFFIQDFLKQSPFKGHLSLNITFNKKNINGDGKIKKIEYNGNKIENIIFKIKENKISLKGKGFEGEISNIFKEKKDIKINFKNFELSEVNKIFRKTRFSGDANISLKKDTLSFSSFLRGIFYGISSETLIVNGSYSHNFISIDKIYSSNGEISGNLRFSLKDTILNGYINGYGLTISEIPYLRRFLNEGKLTFQFTFNGSATGSIWAEDCKGKYFGLKSIGMNIDIEDLKKMKGSFDIFLKDCVIRDRKIEDIYFTGFFRGFNIDAKGLIKSEYLSLRTNLEKDGNIVNIKKINIITQNDTIFSISPTRIILERDKVNITGFSLSNGGDFKTGLNLNLRYNGEIEGGISLLNLNLKDIRNIIKKEVNGFVDLIITFSGRSNEPYITLNMKGRNIGEEYTFGDSVSVFLTGTRKIAKVFMKIFENGANSEVSGEYSFSDKNFKGRVELNSASDWVFIFFKKFVKAENSNITGSLDFSGKGSIPEINGDVSIKNVDLTERNSGIKVNGLKGVIKCEGDSVKFEEFKGNIGDGELKFKGFFIVKDKKYSLDFIINNGYISYDYYSALFDCSMNISDDVKGVKLTGKASIKEATVTLPFYFKEGGKRLEKLYINMFVSANEGNVWLKNENADIEFKGEGNIFYDWGIPSAIGEFEVIKGSFKYFLTEFKIEEGRFTFSKRGEIDPEIKLTSSQIRDKDTIFLNVSGSMKKPEFSIYSKPPKELSEILLILGLNMSWQELVDFSSSQDNLRNTAFKAFDFWARNRLENEFSKILGMDFTRIERSLSYKLTLGKYIKKDLYLQLGTEFYPTAKIEYIMEYRFSKWGTIKYQDNMDTRNAMIKFTIRY</sequence>
<dbReference type="EMBL" id="DTHG01000083">
    <property type="protein sequence ID" value="HGW92167.1"/>
    <property type="molecule type" value="Genomic_DNA"/>
</dbReference>
<reference evidence="7" key="1">
    <citation type="journal article" date="2020" name="mSystems">
        <title>Genome- and Community-Level Interaction Insights into Carbon Utilization and Element Cycling Functions of Hydrothermarchaeota in Hydrothermal Sediment.</title>
        <authorList>
            <person name="Zhou Z."/>
            <person name="Liu Y."/>
            <person name="Xu W."/>
            <person name="Pan J."/>
            <person name="Luo Z.H."/>
            <person name="Li M."/>
        </authorList>
    </citation>
    <scope>NUCLEOTIDE SEQUENCE [LARGE SCALE GENOMIC DNA]</scope>
    <source>
        <strain evidence="7">SpSt-780</strain>
    </source>
</reference>
<protein>
    <recommendedName>
        <fullName evidence="6">Translocation and assembly module TamB C-terminal domain-containing protein</fullName>
    </recommendedName>
</protein>
<keyword evidence="4 5" id="KW-0472">Membrane</keyword>
<dbReference type="Pfam" id="PF04357">
    <property type="entry name" value="TamB"/>
    <property type="match status" value="1"/>
</dbReference>
<evidence type="ECO:0000259" key="6">
    <source>
        <dbReference type="Pfam" id="PF04357"/>
    </source>
</evidence>
<dbReference type="InterPro" id="IPR007452">
    <property type="entry name" value="TamB_C"/>
</dbReference>
<dbReference type="GO" id="GO:0009306">
    <property type="term" value="P:protein secretion"/>
    <property type="evidence" value="ECO:0007669"/>
    <property type="project" value="InterPro"/>
</dbReference>
<comment type="subcellular location">
    <subcellularLocation>
        <location evidence="1">Membrane</location>
        <topology evidence="1">Single-pass membrane protein</topology>
    </subcellularLocation>
</comment>
<dbReference type="PANTHER" id="PTHR36985">
    <property type="entry name" value="TRANSLOCATION AND ASSEMBLY MODULE SUBUNIT TAMB"/>
    <property type="match status" value="1"/>
</dbReference>
<gene>
    <name evidence="7" type="ORF">ENV67_06480</name>
</gene>
<proteinExistence type="predicted"/>
<evidence type="ECO:0000256" key="2">
    <source>
        <dbReference type="ARBA" id="ARBA00022692"/>
    </source>
</evidence>
<feature type="domain" description="Translocation and assembly module TamB C-terminal" evidence="6">
    <location>
        <begin position="821"/>
        <end position="1046"/>
    </location>
</feature>
<evidence type="ECO:0000313" key="7">
    <source>
        <dbReference type="EMBL" id="HGW92167.1"/>
    </source>
</evidence>
<evidence type="ECO:0000256" key="5">
    <source>
        <dbReference type="SAM" id="Phobius"/>
    </source>
</evidence>
<accession>A0A7C4YHT0</accession>
<keyword evidence="3 5" id="KW-1133">Transmembrane helix</keyword>
<comment type="caution">
    <text evidence="7">The sequence shown here is derived from an EMBL/GenBank/DDBJ whole genome shotgun (WGS) entry which is preliminary data.</text>
</comment>
<name>A0A7C4YHT0_UNCW3</name>
<dbReference type="PANTHER" id="PTHR36985:SF1">
    <property type="entry name" value="TRANSLOCATION AND ASSEMBLY MODULE SUBUNIT TAMB"/>
    <property type="match status" value="1"/>
</dbReference>
<feature type="transmembrane region" description="Helical" evidence="5">
    <location>
        <begin position="6"/>
        <end position="23"/>
    </location>
</feature>
<evidence type="ECO:0000256" key="3">
    <source>
        <dbReference type="ARBA" id="ARBA00022989"/>
    </source>
</evidence>
<dbReference type="GO" id="GO:0005886">
    <property type="term" value="C:plasma membrane"/>
    <property type="evidence" value="ECO:0007669"/>
    <property type="project" value="InterPro"/>
</dbReference>
<dbReference type="AlphaFoldDB" id="A0A7C4YHT0"/>
<evidence type="ECO:0000256" key="1">
    <source>
        <dbReference type="ARBA" id="ARBA00004167"/>
    </source>
</evidence>
<organism evidence="7">
    <name type="scientific">candidate division WOR-3 bacterium</name>
    <dbReference type="NCBI Taxonomy" id="2052148"/>
    <lineage>
        <taxon>Bacteria</taxon>
        <taxon>Bacteria division WOR-3</taxon>
    </lineage>
</organism>
<keyword evidence="2 5" id="KW-0812">Transmembrane</keyword>
<evidence type="ECO:0000256" key="4">
    <source>
        <dbReference type="ARBA" id="ARBA00023136"/>
    </source>
</evidence>